<dbReference type="GO" id="GO:0043772">
    <property type="term" value="F:acyl-phosphate glycerol-3-phosphate acyltransferase activity"/>
    <property type="evidence" value="ECO:0007669"/>
    <property type="project" value="InterPro"/>
</dbReference>
<evidence type="ECO:0000256" key="2">
    <source>
        <dbReference type="ARBA" id="ARBA00022516"/>
    </source>
</evidence>
<feature type="transmembrane region" description="Helical" evidence="10">
    <location>
        <begin position="111"/>
        <end position="134"/>
    </location>
</feature>
<name>X1E2S9_9ZZZZ</name>
<dbReference type="PANTHER" id="PTHR30309:SF0">
    <property type="entry name" value="GLYCEROL-3-PHOSPHATE ACYLTRANSFERASE-RELATED"/>
    <property type="match status" value="1"/>
</dbReference>
<dbReference type="AlphaFoldDB" id="X1E2S9"/>
<feature type="transmembrane region" description="Helical" evidence="10">
    <location>
        <begin position="47"/>
        <end position="72"/>
    </location>
</feature>
<reference evidence="11" key="1">
    <citation type="journal article" date="2014" name="Front. Microbiol.">
        <title>High frequency of phylogenetically diverse reductive dehalogenase-homologous genes in deep subseafloor sedimentary metagenomes.</title>
        <authorList>
            <person name="Kawai M."/>
            <person name="Futagami T."/>
            <person name="Toyoda A."/>
            <person name="Takaki Y."/>
            <person name="Nishi S."/>
            <person name="Hori S."/>
            <person name="Arai W."/>
            <person name="Tsubouchi T."/>
            <person name="Morono Y."/>
            <person name="Uchiyama I."/>
            <person name="Ito T."/>
            <person name="Fujiyama A."/>
            <person name="Inagaki F."/>
            <person name="Takami H."/>
        </authorList>
    </citation>
    <scope>NUCLEOTIDE SEQUENCE</scope>
    <source>
        <strain evidence="11">Expedition CK06-06</strain>
    </source>
</reference>
<evidence type="ECO:0000256" key="5">
    <source>
        <dbReference type="ARBA" id="ARBA00022989"/>
    </source>
</evidence>
<dbReference type="GO" id="GO:0005886">
    <property type="term" value="C:plasma membrane"/>
    <property type="evidence" value="ECO:0007669"/>
    <property type="project" value="InterPro"/>
</dbReference>
<evidence type="ECO:0000256" key="6">
    <source>
        <dbReference type="ARBA" id="ARBA00023098"/>
    </source>
</evidence>
<evidence type="ECO:0000256" key="8">
    <source>
        <dbReference type="ARBA" id="ARBA00023209"/>
    </source>
</evidence>
<dbReference type="HAMAP" id="MF_01043">
    <property type="entry name" value="PlsY"/>
    <property type="match status" value="1"/>
</dbReference>
<dbReference type="PANTHER" id="PTHR30309">
    <property type="entry name" value="INNER MEMBRANE PROTEIN YGIH"/>
    <property type="match status" value="1"/>
</dbReference>
<keyword evidence="6" id="KW-0443">Lipid metabolism</keyword>
<gene>
    <name evidence="11" type="ORF">S03H2_00462</name>
</gene>
<keyword evidence="8" id="KW-0594">Phospholipid biosynthesis</keyword>
<feature type="transmembrane region" description="Helical" evidence="10">
    <location>
        <begin position="78"/>
        <end position="99"/>
    </location>
</feature>
<feature type="transmembrane region" description="Helical" evidence="10">
    <location>
        <begin position="6"/>
        <end position="26"/>
    </location>
</feature>
<dbReference type="GO" id="GO:0008654">
    <property type="term" value="P:phospholipid biosynthetic process"/>
    <property type="evidence" value="ECO:0007669"/>
    <property type="project" value="UniProtKB-KW"/>
</dbReference>
<dbReference type="Pfam" id="PF02660">
    <property type="entry name" value="G3P_acyltransf"/>
    <property type="match status" value="1"/>
</dbReference>
<evidence type="ECO:0000256" key="4">
    <source>
        <dbReference type="ARBA" id="ARBA00022692"/>
    </source>
</evidence>
<evidence type="ECO:0000256" key="7">
    <source>
        <dbReference type="ARBA" id="ARBA00023136"/>
    </source>
</evidence>
<dbReference type="InterPro" id="IPR003811">
    <property type="entry name" value="G3P_acylTferase_PlsY"/>
</dbReference>
<keyword evidence="1" id="KW-1003">Cell membrane</keyword>
<keyword evidence="3" id="KW-0808">Transferase</keyword>
<organism evidence="11">
    <name type="scientific">marine sediment metagenome</name>
    <dbReference type="NCBI Taxonomy" id="412755"/>
    <lineage>
        <taxon>unclassified sequences</taxon>
        <taxon>metagenomes</taxon>
        <taxon>ecological metagenomes</taxon>
    </lineage>
</organism>
<protein>
    <submittedName>
        <fullName evidence="11">Uncharacterized protein</fullName>
    </submittedName>
</protein>
<keyword evidence="7 10" id="KW-0472">Membrane</keyword>
<proteinExistence type="inferred from homology"/>
<accession>X1E2S9</accession>
<sequence length="201" mass="21342">MPWLIVLLGYFLGSIPTAYIASRLLRDKDIRQMGDGNMGAANAFRQLGAKVGIAVFFVDASKGALAILIAQAANIPQLAVLLTGAAAVIGHNWSVFIGFRGGRGESTTIGVLATLVTLPMLIVGGVAGVAFLVNRRVILGQGPFLFPPLPLVCWGLGVPGVLVAYGIALPCLVGITHFARTRRTVRYAKRRPPLTERREKA</sequence>
<comment type="caution">
    <text evidence="11">The sequence shown here is derived from an EMBL/GenBank/DDBJ whole genome shotgun (WGS) entry which is preliminary data.</text>
</comment>
<keyword evidence="9" id="KW-1208">Phospholipid metabolism</keyword>
<keyword evidence="4 10" id="KW-0812">Transmembrane</keyword>
<evidence type="ECO:0000313" key="11">
    <source>
        <dbReference type="EMBL" id="GAH26867.1"/>
    </source>
</evidence>
<dbReference type="EMBL" id="BARU01000086">
    <property type="protein sequence ID" value="GAH26867.1"/>
    <property type="molecule type" value="Genomic_DNA"/>
</dbReference>
<evidence type="ECO:0000256" key="3">
    <source>
        <dbReference type="ARBA" id="ARBA00022679"/>
    </source>
</evidence>
<evidence type="ECO:0000256" key="9">
    <source>
        <dbReference type="ARBA" id="ARBA00023264"/>
    </source>
</evidence>
<keyword evidence="2" id="KW-0444">Lipid biosynthesis</keyword>
<keyword evidence="5 10" id="KW-1133">Transmembrane helix</keyword>
<evidence type="ECO:0000256" key="1">
    <source>
        <dbReference type="ARBA" id="ARBA00022475"/>
    </source>
</evidence>
<feature type="transmembrane region" description="Helical" evidence="10">
    <location>
        <begin position="154"/>
        <end position="179"/>
    </location>
</feature>
<dbReference type="SMART" id="SM01207">
    <property type="entry name" value="G3P_acyltransf"/>
    <property type="match status" value="1"/>
</dbReference>
<evidence type="ECO:0000256" key="10">
    <source>
        <dbReference type="SAM" id="Phobius"/>
    </source>
</evidence>